<dbReference type="STRING" id="1166337.SAMN05192580_0210"/>
<dbReference type="AlphaFoldDB" id="A0A1I6JFH7"/>
<accession>A0A1I6JFH7</accession>
<evidence type="ECO:0000313" key="3">
    <source>
        <dbReference type="Proteomes" id="UP000198824"/>
    </source>
</evidence>
<sequence length="352" mass="39010">MTRRIGVLTYHRSFNYGSYWQARCLVEGLRAMGHDAELLDHADRDVEWREARCLLQPTLPEPTRRQDFAAYKRKGRRLIEAMDRLPLSPRFPLHAPDQAPAYDAVVVGSDEVWNFRHPWYGGTPLFFGDGLRADRLVAYAASIGNHDASDGMREDYAERLTRFAAISVRDDNSRALVQAGLGIDPPLVLDPVLQFPPVIAQGEEAEPYVLIYGHGFPDWLSAALRHRRGAGGMRMVSVGYRNDCADEQRIDAGPIEFAELVAGASAVVTNFFHGCVFALLNNKPLVTAPSAYRFNKVRDLAAKLGAQRHIVGEDASATMLTERLATPPDPAITARIAELRASSTEFLRAALA</sequence>
<dbReference type="Pfam" id="PF04230">
    <property type="entry name" value="PS_pyruv_trans"/>
    <property type="match status" value="1"/>
</dbReference>
<reference evidence="2 3" key="1">
    <citation type="submission" date="2016-10" db="EMBL/GenBank/DDBJ databases">
        <authorList>
            <person name="de Groot N.N."/>
        </authorList>
    </citation>
    <scope>NUCLEOTIDE SEQUENCE [LARGE SCALE GENOMIC DNA]</scope>
    <source>
        <strain evidence="2 3">S5-249</strain>
    </source>
</reference>
<proteinExistence type="predicted"/>
<keyword evidence="3" id="KW-1185">Reference proteome</keyword>
<dbReference type="GO" id="GO:0016740">
    <property type="term" value="F:transferase activity"/>
    <property type="evidence" value="ECO:0007669"/>
    <property type="project" value="UniProtKB-KW"/>
</dbReference>
<dbReference type="OrthoDB" id="9799278at2"/>
<evidence type="ECO:0000313" key="2">
    <source>
        <dbReference type="EMBL" id="SFR77738.1"/>
    </source>
</evidence>
<name>A0A1I6JFH7_9SPHN</name>
<protein>
    <submittedName>
        <fullName evidence="2">Polysaccharide pyruvyl transferase</fullName>
    </submittedName>
</protein>
<gene>
    <name evidence="2" type="ORF">SAMN05192580_0210</name>
</gene>
<feature type="domain" description="Polysaccharide pyruvyl transferase" evidence="1">
    <location>
        <begin position="15"/>
        <end position="286"/>
    </location>
</feature>
<dbReference type="RefSeq" id="WP_093309486.1">
    <property type="nucleotide sequence ID" value="NZ_FOZG01000001.1"/>
</dbReference>
<dbReference type="InterPro" id="IPR007345">
    <property type="entry name" value="Polysacch_pyruvyl_Trfase"/>
</dbReference>
<dbReference type="EMBL" id="FOZG01000001">
    <property type="protein sequence ID" value="SFR77738.1"/>
    <property type="molecule type" value="Genomic_DNA"/>
</dbReference>
<keyword evidence="2" id="KW-0808">Transferase</keyword>
<organism evidence="2 3">
    <name type="scientific">Sphingomonas jatrophae</name>
    <dbReference type="NCBI Taxonomy" id="1166337"/>
    <lineage>
        <taxon>Bacteria</taxon>
        <taxon>Pseudomonadati</taxon>
        <taxon>Pseudomonadota</taxon>
        <taxon>Alphaproteobacteria</taxon>
        <taxon>Sphingomonadales</taxon>
        <taxon>Sphingomonadaceae</taxon>
        <taxon>Sphingomonas</taxon>
    </lineage>
</organism>
<evidence type="ECO:0000259" key="1">
    <source>
        <dbReference type="Pfam" id="PF04230"/>
    </source>
</evidence>
<dbReference type="Proteomes" id="UP000198824">
    <property type="component" value="Unassembled WGS sequence"/>
</dbReference>